<dbReference type="KEGG" id="amob:HG15A2_45210"/>
<evidence type="ECO:0000313" key="6">
    <source>
        <dbReference type="Proteomes" id="UP000319852"/>
    </source>
</evidence>
<dbReference type="InterPro" id="IPR011650">
    <property type="entry name" value="Peptidase_M20_dimer"/>
</dbReference>
<dbReference type="PANTHER" id="PTHR43808:SF31">
    <property type="entry name" value="N-ACETYL-L-CITRULLINE DEACETYLASE"/>
    <property type="match status" value="1"/>
</dbReference>
<dbReference type="GO" id="GO:0008777">
    <property type="term" value="F:acetylornithine deacetylase activity"/>
    <property type="evidence" value="ECO:0007669"/>
    <property type="project" value="UniProtKB-EC"/>
</dbReference>
<accession>A0A517N209</accession>
<dbReference type="Gene3D" id="3.30.70.360">
    <property type="match status" value="1"/>
</dbReference>
<dbReference type="Pfam" id="PF01546">
    <property type="entry name" value="Peptidase_M20"/>
    <property type="match status" value="1"/>
</dbReference>
<dbReference type="InterPro" id="IPR036264">
    <property type="entry name" value="Bact_exopeptidase_dim_dom"/>
</dbReference>
<dbReference type="EMBL" id="CP036263">
    <property type="protein sequence ID" value="QDT01179.1"/>
    <property type="molecule type" value="Genomic_DNA"/>
</dbReference>
<dbReference type="Gene3D" id="3.40.630.10">
    <property type="entry name" value="Zn peptidases"/>
    <property type="match status" value="1"/>
</dbReference>
<evidence type="ECO:0000256" key="3">
    <source>
        <dbReference type="ARBA" id="ARBA00023285"/>
    </source>
</evidence>
<evidence type="ECO:0000256" key="2">
    <source>
        <dbReference type="ARBA" id="ARBA00022801"/>
    </source>
</evidence>
<protein>
    <submittedName>
        <fullName evidence="5">Acetylornithine deacetylase</fullName>
        <ecNumber evidence="5">3.5.1.16</ecNumber>
    </submittedName>
</protein>
<organism evidence="5 6">
    <name type="scientific">Adhaeretor mobilis</name>
    <dbReference type="NCBI Taxonomy" id="1930276"/>
    <lineage>
        <taxon>Bacteria</taxon>
        <taxon>Pseudomonadati</taxon>
        <taxon>Planctomycetota</taxon>
        <taxon>Planctomycetia</taxon>
        <taxon>Pirellulales</taxon>
        <taxon>Lacipirellulaceae</taxon>
        <taxon>Adhaeretor</taxon>
    </lineage>
</organism>
<evidence type="ECO:0000259" key="4">
    <source>
        <dbReference type="Pfam" id="PF07687"/>
    </source>
</evidence>
<dbReference type="Pfam" id="PF07687">
    <property type="entry name" value="M20_dimer"/>
    <property type="match status" value="1"/>
</dbReference>
<evidence type="ECO:0000256" key="1">
    <source>
        <dbReference type="ARBA" id="ARBA00022723"/>
    </source>
</evidence>
<keyword evidence="1" id="KW-0479">Metal-binding</keyword>
<sequence length="418" mass="44749">MSSASVQLLEQLIALPSVNPLLTAPDDPDAGEGRVTDFLQNFAQQQGWPWLRQSVHPGRDNFLALVGFGPNSVSEPPQGGAQAAPMLFEAHQDTVSTEGMTCNPFDAKHAQGRLYGRGACDVKGGMAAMLVALAEIGTDPDLPRPVLFASTINEECGFTGVRALAELWSDTNGTSNHQTHGTLSSETVARLKPRAAVVAEPTELDVVVSHRGVARWQVETHGRAAHSSQPSEGANAIYAMASIVRAVQLYESEVLAQRPEDPRCGRPTVSVTTFHGGTGANTVPEIAAVNIDRRLSPEETPEEAFAELSRWIEEHAELLDCTVAHQPPWMQSHGLAEGDNLPLAKRLSNIAREVADTGQLKGVPYGANAATLATAGISTVVFGPGSIAQAHTADEWIEVEQLEKAVEIYRRLALDLEE</sequence>
<dbReference type="EC" id="3.5.1.16" evidence="5"/>
<dbReference type="OrthoDB" id="9792335at2"/>
<gene>
    <name evidence="5" type="primary">argE</name>
    <name evidence="5" type="ORF">HG15A2_45210</name>
</gene>
<keyword evidence="6" id="KW-1185">Reference proteome</keyword>
<name>A0A517N209_9BACT</name>
<dbReference type="Proteomes" id="UP000319852">
    <property type="component" value="Chromosome"/>
</dbReference>
<dbReference type="RefSeq" id="WP_145063187.1">
    <property type="nucleotide sequence ID" value="NZ_CP036263.1"/>
</dbReference>
<dbReference type="SUPFAM" id="SSF53187">
    <property type="entry name" value="Zn-dependent exopeptidases"/>
    <property type="match status" value="1"/>
</dbReference>
<dbReference type="CDD" id="cd03894">
    <property type="entry name" value="M20_ArgE"/>
    <property type="match status" value="1"/>
</dbReference>
<dbReference type="SUPFAM" id="SSF55031">
    <property type="entry name" value="Bacterial exopeptidase dimerisation domain"/>
    <property type="match status" value="1"/>
</dbReference>
<dbReference type="GO" id="GO:0006526">
    <property type="term" value="P:L-arginine biosynthetic process"/>
    <property type="evidence" value="ECO:0007669"/>
    <property type="project" value="TreeGrafter"/>
</dbReference>
<keyword evidence="2 5" id="KW-0378">Hydrolase</keyword>
<keyword evidence="3" id="KW-0170">Cobalt</keyword>
<reference evidence="5 6" key="1">
    <citation type="submission" date="2019-02" db="EMBL/GenBank/DDBJ databases">
        <title>Deep-cultivation of Planctomycetes and their phenomic and genomic characterization uncovers novel biology.</title>
        <authorList>
            <person name="Wiegand S."/>
            <person name="Jogler M."/>
            <person name="Boedeker C."/>
            <person name="Pinto D."/>
            <person name="Vollmers J."/>
            <person name="Rivas-Marin E."/>
            <person name="Kohn T."/>
            <person name="Peeters S.H."/>
            <person name="Heuer A."/>
            <person name="Rast P."/>
            <person name="Oberbeckmann S."/>
            <person name="Bunk B."/>
            <person name="Jeske O."/>
            <person name="Meyerdierks A."/>
            <person name="Storesund J.E."/>
            <person name="Kallscheuer N."/>
            <person name="Luecker S."/>
            <person name="Lage O.M."/>
            <person name="Pohl T."/>
            <person name="Merkel B.J."/>
            <person name="Hornburger P."/>
            <person name="Mueller R.-W."/>
            <person name="Bruemmer F."/>
            <person name="Labrenz M."/>
            <person name="Spormann A.M."/>
            <person name="Op den Camp H."/>
            <person name="Overmann J."/>
            <person name="Amann R."/>
            <person name="Jetten M.S.M."/>
            <person name="Mascher T."/>
            <person name="Medema M.H."/>
            <person name="Devos D.P."/>
            <person name="Kaster A.-K."/>
            <person name="Ovreas L."/>
            <person name="Rohde M."/>
            <person name="Galperin M.Y."/>
            <person name="Jogler C."/>
        </authorList>
    </citation>
    <scope>NUCLEOTIDE SEQUENCE [LARGE SCALE GENOMIC DNA]</scope>
    <source>
        <strain evidence="5 6">HG15A2</strain>
    </source>
</reference>
<dbReference type="PANTHER" id="PTHR43808">
    <property type="entry name" value="ACETYLORNITHINE DEACETYLASE"/>
    <property type="match status" value="1"/>
</dbReference>
<dbReference type="GO" id="GO:0046872">
    <property type="term" value="F:metal ion binding"/>
    <property type="evidence" value="ECO:0007669"/>
    <property type="project" value="UniProtKB-KW"/>
</dbReference>
<dbReference type="InterPro" id="IPR050072">
    <property type="entry name" value="Peptidase_M20A"/>
</dbReference>
<proteinExistence type="predicted"/>
<feature type="domain" description="Peptidase M20 dimerisation" evidence="4">
    <location>
        <begin position="208"/>
        <end position="316"/>
    </location>
</feature>
<evidence type="ECO:0000313" key="5">
    <source>
        <dbReference type="EMBL" id="QDT01179.1"/>
    </source>
</evidence>
<dbReference type="InterPro" id="IPR002933">
    <property type="entry name" value="Peptidase_M20"/>
</dbReference>
<dbReference type="AlphaFoldDB" id="A0A517N209"/>